<keyword evidence="2" id="KW-1185">Reference proteome</keyword>
<gene>
    <name evidence="1" type="primary">b219L</name>
    <name evidence="1" type="ORF">NY2A_b219L</name>
</gene>
<organism evidence="1 2">
    <name type="scientific">Paramecium bursaria Chlorella virus NY2A</name>
    <name type="common">PBCV-NY2A</name>
    <dbReference type="NCBI Taxonomy" id="46021"/>
    <lineage>
        <taxon>Viruses</taxon>
        <taxon>Varidnaviria</taxon>
        <taxon>Bamfordvirae</taxon>
        <taxon>Nucleocytoviricota</taxon>
        <taxon>Megaviricetes</taxon>
        <taxon>Algavirales</taxon>
        <taxon>Phycodnaviridae</taxon>
        <taxon>Chlorovirus</taxon>
        <taxon>Chlorovirus americanus</taxon>
    </lineage>
</organism>
<sequence>MSPYSKIDFMILRSIWFREQLRPLLCGQLIFRKEIVHDESRGSTSFRMISIIRLSRLIKPSQVRQIVVELVLALDMVGGERHIWGRAEKRREHRASETTIISFAIFSDDNVQVFTKIIWCRISSVIFTCYDSVRVDGVVVEYLERSIILEIS</sequence>
<organismHost>
    <name type="scientific">Chlorella</name>
    <dbReference type="NCBI Taxonomy" id="3071"/>
</organismHost>
<evidence type="ECO:0000313" key="1">
    <source>
        <dbReference type="EMBL" id="ABT14618.1"/>
    </source>
</evidence>
<dbReference type="EMBL" id="DQ491002">
    <property type="protein sequence ID" value="ABT14618.1"/>
    <property type="molecule type" value="Genomic_DNA"/>
</dbReference>
<reference evidence="1 2" key="1">
    <citation type="journal article" date="2007" name="Virology">
        <title>Sequence and annotation of the 369-kb NY-2A and the 345-kb AR158 viruses that infect Chlorella NC64A.</title>
        <authorList>
            <person name="Fitzgerald L.A."/>
            <person name="Graves M.V."/>
            <person name="Li X."/>
            <person name="Feldblyum T."/>
            <person name="Nierman W.C."/>
            <person name="Van Etten J.L."/>
        </authorList>
    </citation>
    <scope>NUCLEOTIDE SEQUENCE [LARGE SCALE GENOMIC DNA]</scope>
    <source>
        <strain evidence="1 2">NY-2A</strain>
    </source>
</reference>
<name>A7IW94_PBCVN</name>
<dbReference type="RefSeq" id="YP_001497415.1">
    <property type="nucleotide sequence ID" value="NC_009898.1"/>
</dbReference>
<dbReference type="GeneID" id="5659192"/>
<dbReference type="Proteomes" id="UP000202419">
    <property type="component" value="Segment"/>
</dbReference>
<evidence type="ECO:0000313" key="2">
    <source>
        <dbReference type="Proteomes" id="UP000202419"/>
    </source>
</evidence>
<dbReference type="KEGG" id="vg:5659192"/>
<accession>A7IW94</accession>
<proteinExistence type="predicted"/>
<protein>
    <submittedName>
        <fullName evidence="1">Uncharacterized protein b219L</fullName>
    </submittedName>
</protein>